<protein>
    <submittedName>
        <fullName evidence="6">Metal ABC transporter ATP-binding protein</fullName>
    </submittedName>
</protein>
<comment type="caution">
    <text evidence="6">The sequence shown here is derived from an EMBL/GenBank/DDBJ whole genome shotgun (WGS) entry which is preliminary data.</text>
</comment>
<evidence type="ECO:0000256" key="4">
    <source>
        <dbReference type="ARBA" id="ARBA00022840"/>
    </source>
</evidence>
<dbReference type="EMBL" id="JAAITS010000003">
    <property type="protein sequence ID" value="NSG84085.1"/>
    <property type="molecule type" value="Genomic_DNA"/>
</dbReference>
<dbReference type="PANTHER" id="PTHR42734:SF17">
    <property type="entry name" value="METAL TRANSPORT SYSTEM ATP-BINDING PROTEIN TM_0124-RELATED"/>
    <property type="match status" value="1"/>
</dbReference>
<proteinExistence type="inferred from homology"/>
<accession>A0ABX2H443</accession>
<evidence type="ECO:0000259" key="5">
    <source>
        <dbReference type="PROSITE" id="PS50893"/>
    </source>
</evidence>
<keyword evidence="2" id="KW-0813">Transport</keyword>
<dbReference type="PANTHER" id="PTHR42734">
    <property type="entry name" value="METAL TRANSPORT SYSTEM ATP-BINDING PROTEIN TM_0124-RELATED"/>
    <property type="match status" value="1"/>
</dbReference>
<gene>
    <name evidence="6" type="ORF">G5B17_01245</name>
</gene>
<name>A0ABX2H443_9FIRM</name>
<evidence type="ECO:0000256" key="1">
    <source>
        <dbReference type="ARBA" id="ARBA00005417"/>
    </source>
</evidence>
<dbReference type="GO" id="GO:0005524">
    <property type="term" value="F:ATP binding"/>
    <property type="evidence" value="ECO:0007669"/>
    <property type="project" value="UniProtKB-KW"/>
</dbReference>
<evidence type="ECO:0000313" key="7">
    <source>
        <dbReference type="Proteomes" id="UP001644719"/>
    </source>
</evidence>
<feature type="domain" description="ABC transporter" evidence="5">
    <location>
        <begin position="4"/>
        <end position="232"/>
    </location>
</feature>
<dbReference type="Pfam" id="PF00005">
    <property type="entry name" value="ABC_tran"/>
    <property type="match status" value="1"/>
</dbReference>
<dbReference type="Proteomes" id="UP001644719">
    <property type="component" value="Unassembled WGS sequence"/>
</dbReference>
<organism evidence="6 7">
    <name type="scientific">Blautia faecis</name>
    <dbReference type="NCBI Taxonomy" id="871665"/>
    <lineage>
        <taxon>Bacteria</taxon>
        <taxon>Bacillati</taxon>
        <taxon>Bacillota</taxon>
        <taxon>Clostridia</taxon>
        <taxon>Lachnospirales</taxon>
        <taxon>Lachnospiraceae</taxon>
        <taxon>Blautia</taxon>
    </lineage>
</organism>
<dbReference type="PROSITE" id="PS50893">
    <property type="entry name" value="ABC_TRANSPORTER_2"/>
    <property type="match status" value="1"/>
</dbReference>
<keyword evidence="7" id="KW-1185">Reference proteome</keyword>
<dbReference type="InterPro" id="IPR003439">
    <property type="entry name" value="ABC_transporter-like_ATP-bd"/>
</dbReference>
<keyword evidence="4 6" id="KW-0067">ATP-binding</keyword>
<dbReference type="InterPro" id="IPR027417">
    <property type="entry name" value="P-loop_NTPase"/>
</dbReference>
<dbReference type="CDD" id="cd03235">
    <property type="entry name" value="ABC_Metallic_Cations"/>
    <property type="match status" value="1"/>
</dbReference>
<dbReference type="InterPro" id="IPR003593">
    <property type="entry name" value="AAA+_ATPase"/>
</dbReference>
<evidence type="ECO:0000256" key="2">
    <source>
        <dbReference type="ARBA" id="ARBA00022448"/>
    </source>
</evidence>
<evidence type="ECO:0000256" key="3">
    <source>
        <dbReference type="ARBA" id="ARBA00022741"/>
    </source>
</evidence>
<keyword evidence="3" id="KW-0547">Nucleotide-binding</keyword>
<dbReference type="SUPFAM" id="SSF52540">
    <property type="entry name" value="P-loop containing nucleoside triphosphate hydrolases"/>
    <property type="match status" value="1"/>
</dbReference>
<sequence>MSLITCENLTLGYEGKAILSGLNFSVNSGDYLCIVGENGSGKSTLMKTLLHLQSPMSGSIILGDDLKINEIGYLPQQTALQRDFPASVDEIVMSGFLGRMGLRPFYNKAEKKEARELMEKTRITDLADRCYRQLSGGQQQRVLLTRALCATRKILLLDEPVSGLDPVATADMYQIINELNKEDRVTIIMISHDISEVATYASHVLHIGQKVFFGTKEEYLESKIGKRLVDAGEEGKA</sequence>
<evidence type="ECO:0000313" key="6">
    <source>
        <dbReference type="EMBL" id="NSG84085.1"/>
    </source>
</evidence>
<dbReference type="SMART" id="SM00382">
    <property type="entry name" value="AAA"/>
    <property type="match status" value="1"/>
</dbReference>
<dbReference type="Gene3D" id="3.40.50.300">
    <property type="entry name" value="P-loop containing nucleotide triphosphate hydrolases"/>
    <property type="match status" value="1"/>
</dbReference>
<comment type="similarity">
    <text evidence="1">Belongs to the ABC transporter superfamily.</text>
</comment>
<dbReference type="RefSeq" id="WP_118577697.1">
    <property type="nucleotide sequence ID" value="NZ_JAAINN010000016.1"/>
</dbReference>
<reference evidence="6 7" key="1">
    <citation type="journal article" date="2020" name="Cell Host Microbe">
        <title>Functional and Genomic Variation between Human-Derived Isolates of Lachnospiraceae Reveals Inter- and Intra-Species Diversity.</title>
        <authorList>
            <person name="Sorbara M.T."/>
            <person name="Littmann E.R."/>
            <person name="Fontana E."/>
            <person name="Moody T.U."/>
            <person name="Kohout C.E."/>
            <person name="Gjonbalaj M."/>
            <person name="Eaton V."/>
            <person name="Seok R."/>
            <person name="Leiner I.M."/>
            <person name="Pamer E.G."/>
        </authorList>
    </citation>
    <scope>NUCLEOTIDE SEQUENCE [LARGE SCALE GENOMIC DNA]</scope>
    <source>
        <strain evidence="6 7">MSK.17.74</strain>
    </source>
</reference>
<dbReference type="InterPro" id="IPR050153">
    <property type="entry name" value="Metal_Ion_Import_ABC"/>
</dbReference>